<reference evidence="24" key="2">
    <citation type="journal article" date="2016" name="Mol. Ecol.">
        <title>Population genomics of the filarial nematode parasite Wuchereria bancrofti from mosquitoes.</title>
        <authorList>
            <person name="Small S.T."/>
            <person name="Reimer L.J."/>
            <person name="Tisch D.J."/>
            <person name="King C.L."/>
            <person name="Christensen B.M."/>
            <person name="Siba P.M."/>
            <person name="Kazura J.W."/>
            <person name="Serre D."/>
            <person name="Zimmerman P.A."/>
        </authorList>
    </citation>
    <scope>NUCLEOTIDE SEQUENCE</scope>
    <source>
        <strain evidence="24">pt0022</strain>
    </source>
</reference>
<dbReference type="InterPro" id="IPR028261">
    <property type="entry name" value="DPD_II"/>
</dbReference>
<dbReference type="Gene3D" id="1.10.1060.10">
    <property type="entry name" value="Alpha-helical ferredoxin"/>
    <property type="match status" value="1"/>
</dbReference>
<dbReference type="InterPro" id="IPR036188">
    <property type="entry name" value="FAD/NAD-bd_sf"/>
</dbReference>
<feature type="binding site" evidence="21">
    <location>
        <position position="1182"/>
    </location>
    <ligand>
        <name>[3Fe-4S] cluster</name>
        <dbReference type="ChEBI" id="CHEBI:21137"/>
    </ligand>
</feature>
<proteinExistence type="inferred from homology"/>
<dbReference type="Pfam" id="PF01645">
    <property type="entry name" value="Glu_synthase"/>
    <property type="match status" value="1"/>
</dbReference>
<dbReference type="InterPro" id="IPR036485">
    <property type="entry name" value="Glu_synth_asu_C_sf"/>
</dbReference>
<dbReference type="FunFam" id="3.20.20.70:FF:000031">
    <property type="entry name" value="Glutamate synthase 1 [NADH]"/>
    <property type="match status" value="1"/>
</dbReference>
<comment type="catalytic activity">
    <reaction evidence="19">
        <text>2 L-glutamate + NAD(+) = L-glutamine + 2-oxoglutarate + NADH + H(+)</text>
        <dbReference type="Rhea" id="RHEA:13753"/>
        <dbReference type="ChEBI" id="CHEBI:15378"/>
        <dbReference type="ChEBI" id="CHEBI:16810"/>
        <dbReference type="ChEBI" id="CHEBI:29985"/>
        <dbReference type="ChEBI" id="CHEBI:57540"/>
        <dbReference type="ChEBI" id="CHEBI:57945"/>
        <dbReference type="ChEBI" id="CHEBI:58359"/>
        <dbReference type="EC" id="1.4.1.14"/>
    </reaction>
</comment>
<dbReference type="EC" id="1.4.1.14" evidence="18"/>
<comment type="cofactor">
    <cofactor evidence="1">
        <name>FMN</name>
        <dbReference type="ChEBI" id="CHEBI:58210"/>
    </cofactor>
</comment>
<dbReference type="SUPFAM" id="SSF46548">
    <property type="entry name" value="alpha-helical ferredoxin"/>
    <property type="match status" value="1"/>
</dbReference>
<dbReference type="InterPro" id="IPR012220">
    <property type="entry name" value="Glu_synth_euk"/>
</dbReference>
<feature type="compositionally biased region" description="Basic and acidic residues" evidence="22">
    <location>
        <begin position="960"/>
        <end position="974"/>
    </location>
</feature>
<keyword evidence="9" id="KW-0288">FMN</keyword>
<dbReference type="InterPro" id="IPR013785">
    <property type="entry name" value="Aldolase_TIM"/>
</dbReference>
<evidence type="ECO:0000256" key="20">
    <source>
        <dbReference type="PIRSR" id="PIRSR000187-1"/>
    </source>
</evidence>
<evidence type="ECO:0000256" key="16">
    <source>
        <dbReference type="ARBA" id="ARBA00023164"/>
    </source>
</evidence>
<dbReference type="PANTHER" id="PTHR43100">
    <property type="entry name" value="GLUTAMATE SYNTHASE [NADPH] SMALL CHAIN"/>
    <property type="match status" value="1"/>
</dbReference>
<dbReference type="GO" id="GO:0016639">
    <property type="term" value="F:oxidoreductase activity, acting on the CH-NH2 group of donors, NAD or NADP as acceptor"/>
    <property type="evidence" value="ECO:0007669"/>
    <property type="project" value="InterPro"/>
</dbReference>
<keyword evidence="16" id="KW-0314">Glutamate biosynthesis</keyword>
<dbReference type="Gene3D" id="3.60.20.10">
    <property type="entry name" value="Glutamine Phosphoribosylpyrophosphate, subunit 1, domain 1"/>
    <property type="match status" value="1"/>
</dbReference>
<dbReference type="Pfam" id="PF07992">
    <property type="entry name" value="Pyr_redox_2"/>
    <property type="match status" value="2"/>
</dbReference>
<name>A0AAF5PG84_WUCBA</name>
<evidence type="ECO:0000256" key="15">
    <source>
        <dbReference type="ARBA" id="ARBA00023014"/>
    </source>
</evidence>
<keyword evidence="7" id="KW-0028">Amino-acid biosynthesis</keyword>
<dbReference type="InterPro" id="IPR002932">
    <property type="entry name" value="Glu_synthdom"/>
</dbReference>
<dbReference type="InterPro" id="IPR023753">
    <property type="entry name" value="FAD/NAD-binding_dom"/>
</dbReference>
<evidence type="ECO:0000256" key="13">
    <source>
        <dbReference type="ARBA" id="ARBA00023002"/>
    </source>
</evidence>
<dbReference type="GO" id="GO:0016040">
    <property type="term" value="F:glutamate synthase (NADH) activity"/>
    <property type="evidence" value="ECO:0007669"/>
    <property type="project" value="UniProtKB-EC"/>
</dbReference>
<evidence type="ECO:0000313" key="24">
    <source>
        <dbReference type="Proteomes" id="UP000093561"/>
    </source>
</evidence>
<evidence type="ECO:0000256" key="19">
    <source>
        <dbReference type="ARBA" id="ARBA00048867"/>
    </source>
</evidence>
<dbReference type="WBParaSite" id="mrna-Wban_00237">
    <property type="protein sequence ID" value="mrna-Wban_00237"/>
    <property type="gene ID" value="Wban_00237"/>
</dbReference>
<dbReference type="Proteomes" id="UP000093561">
    <property type="component" value="Unassembled WGS sequence"/>
</dbReference>
<keyword evidence="17 21" id="KW-0003">3Fe-4S</keyword>
<accession>A0AAF5PG84</accession>
<dbReference type="SUPFAM" id="SSF69336">
    <property type="entry name" value="Alpha subunit of glutamate synthase, C-terminal domain"/>
    <property type="match status" value="1"/>
</dbReference>
<feature type="active site" description="For GATase activity" evidence="20">
    <location>
        <position position="27"/>
    </location>
</feature>
<dbReference type="PANTHER" id="PTHR43100:SF1">
    <property type="entry name" value="GLUTAMATE SYNTHASE [NADPH] SMALL CHAIN"/>
    <property type="match status" value="1"/>
</dbReference>
<comment type="cofactor">
    <cofactor evidence="21">
        <name>[3Fe-4S] cluster</name>
        <dbReference type="ChEBI" id="CHEBI:21137"/>
    </cofactor>
    <text evidence="21">Binds 1 [3Fe-4S] cluster.</text>
</comment>
<evidence type="ECO:0000256" key="5">
    <source>
        <dbReference type="ARBA" id="ARBA00004944"/>
    </source>
</evidence>
<protein>
    <recommendedName>
        <fullName evidence="18">glutamate synthase (NADH)</fullName>
        <ecNumber evidence="18">1.4.1.14</ecNumber>
    </recommendedName>
</protein>
<evidence type="ECO:0000256" key="22">
    <source>
        <dbReference type="SAM" id="MobiDB-lite"/>
    </source>
</evidence>
<evidence type="ECO:0000256" key="17">
    <source>
        <dbReference type="ARBA" id="ARBA00023291"/>
    </source>
</evidence>
<evidence type="ECO:0000256" key="6">
    <source>
        <dbReference type="ARBA" id="ARBA00009716"/>
    </source>
</evidence>
<dbReference type="FunFam" id="2.160.20.60:FF:000001">
    <property type="entry name" value="Glutamate synthase, large subunit"/>
    <property type="match status" value="1"/>
</dbReference>
<dbReference type="Gene3D" id="2.160.20.60">
    <property type="entry name" value="Glutamate synthase, alpha subunit, C-terminal domain"/>
    <property type="match status" value="1"/>
</dbReference>
<evidence type="ECO:0000256" key="4">
    <source>
        <dbReference type="ARBA" id="ARBA00004909"/>
    </source>
</evidence>
<sequence length="2194" mass="244685">MVLLSIEQLEKVKNDGLYIPHLEKESCGVGFVVSIRGIATHRILCDGRTMLQRLAHRGAYACDNDSGDGAGVMTAIPDMLYRKDLRNNDEGIELPPVGEYATGLLFLKNDSYEQAIEAFTDLAKGYNLKVITWRKLQTNSEKIGAEARKTEPCIRDVFVTAPYAATDMELFQRNLYVLRKQAVVQLAKQKIECYVVSLSTSTIVYKGQFTPNQLYEYYSDLTNPEYASHMAMVHSRFSTNTFPSWCRAQPYRMVAHNGEINTLRGNVNFMHAREGTMRSYAYSNNLQKLYPVVERDMSDSGCFDNVLEFLVKAGNRSLPEAAMTMVPEAWENDEEMAPEKRAFYRWAAMLMEPWDGPALMTFSDGRYVGAILDRNGLRPARFYITKDEHIFLASEVGIADLEEENIIRKDRLRSGRMLLVDTVEKKIEEDNDLKLRIALSRPHKKLSSARIYLDQLRRNDVLSHGAITNEYLIKRELEFQWNEERFKGDSDHRTAKKHHRDFHLDEDRRLMAFSYTADSFAMLIAPMIIEKKEALGSMGNDAALACLSDYSPQIFSYFQQLFAQVTNPPIDPFREQIVMSLRCPVGPESNLLEPMEELEERLILEQPVLSLVDLEVLKRTTYKGWRTKVIDVVYPTIHDSKGLLPALDRICSEACAAALDGYQMIVLSDRKVCRQLVAISPLLALGAVHQCMLKQQLRMKVALIVESGQVKVVHDFCVLLGYGADAICPYLIYETCHRLRNMGLFDSEINDEQVFQGYKAGIERGIFKVMAKMGISTLHSYKGAQIFEAVGLATEVVDRCFTNTVSRLGGASFEILAAEALRIHRNAYPAASDKEYNYGDSKTLISPGIFHWRDGGERHINEPTNIAKLQAATKLNDRKTFHEYSAASNLAQRMCTLRGQLEIKTSKKLQIPLSEVESAAEIVKRFVTGAMSFGSISWEAHTTLAIAMNRIGGKSNTGEGGEKQERYRNDQPKEHNLRSAIKQIASARFGVDSAYLANADELQIKIAQGAKPGEGGELPGHKVSIEIASTRKSSPGVGLISPPPHHDIYSIEDLAQLIYDLKCANPLARISVKLVSEAGVGIIAAGVAKGKAEHITVSGHDGGTGASSWTGIKHAGLPWELGIAETHQVLCMNNLRNRITLQADGQIRTGRDVMIAALLGADEFGMSTAPLIVLGCTMMRKCHLNTCPVGIATQDPILRAKFKGKPEYVVNFMFMVAEEVRYFLSKLGLRTLQEAIGRVDLLYASPSPINKKATMLEFGNILLNAQKLFPNNDIHGSTVKQEVNISDLEKRIIKAAKDLFDENGGRSGHKLFKDFKIVNTDRAFGVRLSYHISKQFGEAGLSNDRSIRINLVGHAGQSFGAFLVKGVSLYLEGDANDCVGKGLSGGKIVIYPSRNATFPSEENSIIGNVALYGATSGLALFRGVAGERFAVRNSGADAVIEGVGDHGCEYMTGGKVIILHSIGRNFAAAMSGGLAFIYNGKGQLIHYINMATIDLDEPDSEDLKWVKQMIEMFVQETGSKIGSAILNDWNIESENFIKVFPKDYKRALERMKEADALRIAKEKQETLKDTEDLIEDEVFSQTITARDRKFSMDMQIAVEPVRRKMTLGTEKNKHLSVPNIGSHHRTYPKLVRPEDYTGFEETKDPQQEVEEEDEEEEPSDIGESDIEDINEYTIDIENIHMLNISKKNNEPLNKLRGFMKYRRQTVVYRPVEERIKVWNEITDYGAVRSNIRVQAARCMDCGVPFCQGNTGCPLGNIIPKWNDYVFKQNWRQALEQLLQTNNFPEFTGRVCPAPCESACCLAINSPPVTIKSIECAIIDYAFLQGWMQPQKPNYSTGKRIAIIGSGPAGMAAAAQLNKVGHAVVVYEKKNHAGGLLRYGIPTMKLDKYVVDRRVKLLEDEGVRFITNTEIGKDVSADFLLKDNDAILISTGSTIPRDLLISNREAKGICFAMEFLEKSQRIVAGEEDAWEGLDAKGKRVIILGGGDTATDCIATCTRLGAESVQALEIMSQPPDERYPDNPWPQWPIIFRTDYGHEERKEITGDDPRLFGLSTKKFLVNVSGSGQKNLIGLLTIRVDWKRDENGAWIMSEIDGSEKELPCDLCILAMGFTGPEKIVVEQLGIETDKRSNIFTAKDRYSTSKCKIYAAGDCRRGQSLVVWAIHEGRQAARQIDHDLMGKTTLAGPGGVVLAPIQN</sequence>
<comment type="similarity">
    <text evidence="6">Belongs to the glutamate synthase family.</text>
</comment>
<dbReference type="SUPFAM" id="SSF51971">
    <property type="entry name" value="Nucleotide-binding domain"/>
    <property type="match status" value="2"/>
</dbReference>
<keyword evidence="12" id="KW-0315">Glutamine amidotransferase</keyword>
<reference evidence="24" key="1">
    <citation type="submission" date="2015-03" db="EMBL/GenBank/DDBJ databases">
        <title>Wuchereria bancrofti Genome Sequencing Papua New Guinea Strain.</title>
        <authorList>
            <person name="Small S.T."/>
            <person name="Serre D."/>
            <person name="Zimmerman P.A."/>
        </authorList>
    </citation>
    <scope>NUCLEOTIDE SEQUENCE [LARGE SCALE GENOMIC DNA]</scope>
    <source>
        <strain evidence="24">pt0022</strain>
    </source>
</reference>
<feature type="binding site" evidence="21">
    <location>
        <position position="1187"/>
    </location>
    <ligand>
        <name>[3Fe-4S] cluster</name>
        <dbReference type="ChEBI" id="CHEBI:21137"/>
    </ligand>
</feature>
<feature type="binding site" evidence="21">
    <location>
        <position position="1176"/>
    </location>
    <ligand>
        <name>[3Fe-4S] cluster</name>
        <dbReference type="ChEBI" id="CHEBI:21137"/>
    </ligand>
</feature>
<evidence type="ECO:0000256" key="18">
    <source>
        <dbReference type="ARBA" id="ARBA00024383"/>
    </source>
</evidence>
<dbReference type="GO" id="GO:0006537">
    <property type="term" value="P:glutamate biosynthetic process"/>
    <property type="evidence" value="ECO:0007669"/>
    <property type="project" value="UniProtKB-KW"/>
</dbReference>
<dbReference type="CDD" id="cd00713">
    <property type="entry name" value="GltS"/>
    <property type="match status" value="1"/>
</dbReference>
<evidence type="ECO:0000256" key="3">
    <source>
        <dbReference type="ARBA" id="ARBA00004802"/>
    </source>
</evidence>
<evidence type="ECO:0000256" key="9">
    <source>
        <dbReference type="ARBA" id="ARBA00022643"/>
    </source>
</evidence>
<comment type="pathway">
    <text evidence="4">Nitrogen metabolism.</text>
</comment>
<evidence type="ECO:0000256" key="10">
    <source>
        <dbReference type="ARBA" id="ARBA00022723"/>
    </source>
</evidence>
<evidence type="ECO:0000256" key="21">
    <source>
        <dbReference type="PIRSR" id="PIRSR000187-2"/>
    </source>
</evidence>
<dbReference type="SUPFAM" id="SSF56235">
    <property type="entry name" value="N-terminal nucleophile aminohydrolases (Ntn hydrolases)"/>
    <property type="match status" value="1"/>
</dbReference>
<feature type="region of interest" description="Disordered" evidence="22">
    <location>
        <begin position="952"/>
        <end position="974"/>
    </location>
</feature>
<dbReference type="InterPro" id="IPR006982">
    <property type="entry name" value="Glu_synth_centr_N"/>
</dbReference>
<dbReference type="NCBIfam" id="TIGR01317">
    <property type="entry name" value="GOGAT_sm_gam"/>
    <property type="match status" value="1"/>
</dbReference>
<dbReference type="GO" id="GO:0010181">
    <property type="term" value="F:FMN binding"/>
    <property type="evidence" value="ECO:0007669"/>
    <property type="project" value="InterPro"/>
</dbReference>
<dbReference type="GO" id="GO:0005506">
    <property type="term" value="F:iron ion binding"/>
    <property type="evidence" value="ECO:0007669"/>
    <property type="project" value="InterPro"/>
</dbReference>
<evidence type="ECO:0000259" key="23">
    <source>
        <dbReference type="PROSITE" id="PS51278"/>
    </source>
</evidence>
<evidence type="ECO:0000256" key="8">
    <source>
        <dbReference type="ARBA" id="ARBA00022630"/>
    </source>
</evidence>
<evidence type="ECO:0000256" key="2">
    <source>
        <dbReference type="ARBA" id="ARBA00001974"/>
    </source>
</evidence>
<dbReference type="Pfam" id="PF00310">
    <property type="entry name" value="GATase_2"/>
    <property type="match status" value="1"/>
</dbReference>
<dbReference type="Gene3D" id="3.50.50.60">
    <property type="entry name" value="FAD/NAD(P)-binding domain"/>
    <property type="match status" value="2"/>
</dbReference>
<keyword evidence="15 21" id="KW-0411">Iron-sulfur</keyword>
<dbReference type="InterPro" id="IPR029055">
    <property type="entry name" value="Ntn_hydrolases_N"/>
</dbReference>
<dbReference type="InterPro" id="IPR002489">
    <property type="entry name" value="Glu_synth_asu_C"/>
</dbReference>
<dbReference type="Pfam" id="PF01493">
    <property type="entry name" value="GXGXG"/>
    <property type="match status" value="1"/>
</dbReference>
<dbReference type="FunFam" id="3.60.20.10:FF:000043">
    <property type="entry name" value="Glutamate synthase 1 [NADH] chloroplastic"/>
    <property type="match status" value="1"/>
</dbReference>
<evidence type="ECO:0000256" key="1">
    <source>
        <dbReference type="ARBA" id="ARBA00001917"/>
    </source>
</evidence>
<dbReference type="GO" id="GO:0050660">
    <property type="term" value="F:flavin adenine dinucleotide binding"/>
    <property type="evidence" value="ECO:0007669"/>
    <property type="project" value="InterPro"/>
</dbReference>
<feature type="compositionally biased region" description="Acidic residues" evidence="22">
    <location>
        <begin position="1647"/>
        <end position="1666"/>
    </location>
</feature>
<dbReference type="SUPFAM" id="SSF51395">
    <property type="entry name" value="FMN-linked oxidoreductases"/>
    <property type="match status" value="1"/>
</dbReference>
<keyword evidence="11" id="KW-0274">FAD</keyword>
<keyword evidence="14" id="KW-0408">Iron</keyword>
<dbReference type="InterPro" id="IPR051394">
    <property type="entry name" value="Glutamate_Synthase"/>
</dbReference>
<feature type="compositionally biased region" description="Basic and acidic residues" evidence="22">
    <location>
        <begin position="1631"/>
        <end position="1646"/>
    </location>
</feature>
<comment type="pathway">
    <text evidence="3">Energy metabolism; nitrogen metabolism.</text>
</comment>
<feature type="domain" description="Glutamine amidotransferase type-2" evidence="23">
    <location>
        <begin position="27"/>
        <end position="423"/>
    </location>
</feature>
<comment type="pathway">
    <text evidence="5">Amino-acid biosynthesis; L-glutamate biosynthesis via GLT pathway; L-glutamate from 2-oxoglutarate and L-glutamine (NAD(+) route): step 1/1.</text>
</comment>
<dbReference type="CDD" id="cd02808">
    <property type="entry name" value="GltS_FMN"/>
    <property type="match status" value="1"/>
</dbReference>
<dbReference type="FunFam" id="3.20.20.70:FF:000017">
    <property type="entry name" value="Glutamate synthase [NADH], amyloplastic"/>
    <property type="match status" value="1"/>
</dbReference>
<evidence type="ECO:0000256" key="14">
    <source>
        <dbReference type="ARBA" id="ARBA00023004"/>
    </source>
</evidence>
<comment type="cofactor">
    <cofactor evidence="2">
        <name>FAD</name>
        <dbReference type="ChEBI" id="CHEBI:57692"/>
    </cofactor>
</comment>
<dbReference type="PIRSF" id="PIRSF000187">
    <property type="entry name" value="GOGAT"/>
    <property type="match status" value="1"/>
</dbReference>
<keyword evidence="10" id="KW-0479">Metal-binding</keyword>
<feature type="region of interest" description="Disordered" evidence="22">
    <location>
        <begin position="1614"/>
        <end position="1666"/>
    </location>
</feature>
<dbReference type="InterPro" id="IPR009051">
    <property type="entry name" value="Helical_ferredxn"/>
</dbReference>
<dbReference type="Pfam" id="PF04898">
    <property type="entry name" value="Glu_syn_central"/>
    <property type="match status" value="1"/>
</dbReference>
<dbReference type="CDD" id="cd00982">
    <property type="entry name" value="gltB_C"/>
    <property type="match status" value="1"/>
</dbReference>
<dbReference type="GO" id="GO:0051538">
    <property type="term" value="F:3 iron, 4 sulfur cluster binding"/>
    <property type="evidence" value="ECO:0007669"/>
    <property type="project" value="UniProtKB-KW"/>
</dbReference>
<dbReference type="GO" id="GO:0019676">
    <property type="term" value="P:ammonia assimilation cycle"/>
    <property type="evidence" value="ECO:0007669"/>
    <property type="project" value="UniProtKB-ARBA"/>
</dbReference>
<dbReference type="PROSITE" id="PS51278">
    <property type="entry name" value="GATASE_TYPE_2"/>
    <property type="match status" value="1"/>
</dbReference>
<dbReference type="InterPro" id="IPR006005">
    <property type="entry name" value="Glut_synth_ssu1"/>
</dbReference>
<evidence type="ECO:0000313" key="25">
    <source>
        <dbReference type="WBParaSite" id="mrna-Wban_00237"/>
    </source>
</evidence>
<keyword evidence="13" id="KW-0560">Oxidoreductase</keyword>
<dbReference type="NCBIfam" id="NF008730">
    <property type="entry name" value="PRK11750.1"/>
    <property type="match status" value="1"/>
</dbReference>
<keyword evidence="8" id="KW-0285">Flavoprotein</keyword>
<evidence type="ECO:0000256" key="11">
    <source>
        <dbReference type="ARBA" id="ARBA00022827"/>
    </source>
</evidence>
<dbReference type="PRINTS" id="PR00419">
    <property type="entry name" value="ADXRDTASE"/>
</dbReference>
<evidence type="ECO:0000256" key="12">
    <source>
        <dbReference type="ARBA" id="ARBA00022962"/>
    </source>
</evidence>
<dbReference type="InterPro" id="IPR017932">
    <property type="entry name" value="GATase_2_dom"/>
</dbReference>
<dbReference type="Pfam" id="PF14691">
    <property type="entry name" value="Fer4_20"/>
    <property type="match status" value="1"/>
</dbReference>
<dbReference type="Gene3D" id="3.20.20.70">
    <property type="entry name" value="Aldolase class I"/>
    <property type="match status" value="2"/>
</dbReference>
<organism evidence="24 25">
    <name type="scientific">Wuchereria bancrofti</name>
    <dbReference type="NCBI Taxonomy" id="6293"/>
    <lineage>
        <taxon>Eukaryota</taxon>
        <taxon>Metazoa</taxon>
        <taxon>Ecdysozoa</taxon>
        <taxon>Nematoda</taxon>
        <taxon>Chromadorea</taxon>
        <taxon>Rhabditida</taxon>
        <taxon>Spirurina</taxon>
        <taxon>Spiruromorpha</taxon>
        <taxon>Filarioidea</taxon>
        <taxon>Onchocercidae</taxon>
        <taxon>Wuchereria</taxon>
    </lineage>
</organism>
<reference evidence="25" key="3">
    <citation type="submission" date="2024-02" db="UniProtKB">
        <authorList>
            <consortium name="WormBaseParasite"/>
        </authorList>
    </citation>
    <scope>IDENTIFICATION</scope>
    <source>
        <strain evidence="25">pt0022</strain>
    </source>
</reference>
<evidence type="ECO:0000256" key="7">
    <source>
        <dbReference type="ARBA" id="ARBA00022605"/>
    </source>
</evidence>